<gene>
    <name evidence="2" type="ORF">EC957_010772</name>
</gene>
<reference evidence="2" key="1">
    <citation type="journal article" date="2020" name="Fungal Divers.">
        <title>Resolving the Mortierellaceae phylogeny through synthesis of multi-gene phylogenetics and phylogenomics.</title>
        <authorList>
            <person name="Vandepol N."/>
            <person name="Liber J."/>
            <person name="Desiro A."/>
            <person name="Na H."/>
            <person name="Kennedy M."/>
            <person name="Barry K."/>
            <person name="Grigoriev I.V."/>
            <person name="Miller A.N."/>
            <person name="O'Donnell K."/>
            <person name="Stajich J.E."/>
            <person name="Bonito G."/>
        </authorList>
    </citation>
    <scope>NUCLEOTIDE SEQUENCE</scope>
    <source>
        <strain evidence="2">NRRL 2591</strain>
    </source>
</reference>
<organism evidence="2 3">
    <name type="scientific">Mortierella hygrophila</name>
    <dbReference type="NCBI Taxonomy" id="979708"/>
    <lineage>
        <taxon>Eukaryota</taxon>
        <taxon>Fungi</taxon>
        <taxon>Fungi incertae sedis</taxon>
        <taxon>Mucoromycota</taxon>
        <taxon>Mortierellomycotina</taxon>
        <taxon>Mortierellomycetes</taxon>
        <taxon>Mortierellales</taxon>
        <taxon>Mortierellaceae</taxon>
        <taxon>Mortierella</taxon>
    </lineage>
</organism>
<sequence>MAIRKLPGNPCLPFNSNFYVPRTITVPTTALDFKQEYIKRDETPEEEREQNRMHDRVRLATWKDLRKVVVIDTDGQTLDALKFGLGIMMSKTLFHRKHFLYLWLLLPVFIVLHFVFAPELRFTRPAKVVEDPIPQLSDKVPLPELKYFTHNFANEGMGHKFSELLMGIYFARKNRLQYVFNERTFVRNFRQADLEWLGDLIRQRYPVPQELATEPNGQAFEMNLNQWIPVYNYRDTTASAYAQMDEFELRSPLLGFGGRNSYNCPEDNPGPDPNCFHAGFSFFNATRDIRDLLQANESTVQGQGQEQHKVEQVERLAIHIRLGDITVSEQPETYVKIIEGMRRKLSISLPADRVHFIYYQPSIWSWSNWKRLRDIKRALPDAQYHDVESTEETIRFLIASKYLMTSGSSLSFVAAYFCPNCHVISTMPKEQMHMGIEMTEDNYSHNFYYMDEWVPQIHYSSYKEESN</sequence>
<proteinExistence type="predicted"/>
<dbReference type="EMBL" id="JAAAXW010000007">
    <property type="protein sequence ID" value="KAF9551004.1"/>
    <property type="molecule type" value="Genomic_DNA"/>
</dbReference>
<dbReference type="Proteomes" id="UP000723463">
    <property type="component" value="Unassembled WGS sequence"/>
</dbReference>
<evidence type="ECO:0000313" key="3">
    <source>
        <dbReference type="Proteomes" id="UP000723463"/>
    </source>
</evidence>
<comment type="caution">
    <text evidence="2">The sequence shown here is derived from an EMBL/GenBank/DDBJ whole genome shotgun (WGS) entry which is preliminary data.</text>
</comment>
<keyword evidence="1" id="KW-0472">Membrane</keyword>
<keyword evidence="1" id="KW-0812">Transmembrane</keyword>
<evidence type="ECO:0000313" key="2">
    <source>
        <dbReference type="EMBL" id="KAF9551004.1"/>
    </source>
</evidence>
<keyword evidence="3" id="KW-1185">Reference proteome</keyword>
<keyword evidence="1" id="KW-1133">Transmembrane helix</keyword>
<protein>
    <submittedName>
        <fullName evidence="2">Uncharacterized protein</fullName>
    </submittedName>
</protein>
<dbReference type="AlphaFoldDB" id="A0A9P6K886"/>
<name>A0A9P6K886_9FUNG</name>
<accession>A0A9P6K886</accession>
<evidence type="ECO:0000256" key="1">
    <source>
        <dbReference type="SAM" id="Phobius"/>
    </source>
</evidence>
<feature type="transmembrane region" description="Helical" evidence="1">
    <location>
        <begin position="98"/>
        <end position="116"/>
    </location>
</feature>